<organism evidence="1 2">
    <name type="scientific">Phlebiopsis gigantea (strain 11061_1 CR5-6)</name>
    <name type="common">White-rot fungus</name>
    <name type="synonym">Peniophora gigantea</name>
    <dbReference type="NCBI Taxonomy" id="745531"/>
    <lineage>
        <taxon>Eukaryota</taxon>
        <taxon>Fungi</taxon>
        <taxon>Dikarya</taxon>
        <taxon>Basidiomycota</taxon>
        <taxon>Agaricomycotina</taxon>
        <taxon>Agaricomycetes</taxon>
        <taxon>Polyporales</taxon>
        <taxon>Phanerochaetaceae</taxon>
        <taxon>Phlebiopsis</taxon>
    </lineage>
</organism>
<dbReference type="EMBL" id="KN840769">
    <property type="protein sequence ID" value="KIP01551.1"/>
    <property type="molecule type" value="Genomic_DNA"/>
</dbReference>
<proteinExistence type="predicted"/>
<dbReference type="AlphaFoldDB" id="A0A0C3RPQ3"/>
<dbReference type="HOGENOM" id="CLU_1661432_0_0_1"/>
<dbReference type="Proteomes" id="UP000053257">
    <property type="component" value="Unassembled WGS sequence"/>
</dbReference>
<name>A0A0C3RPQ3_PHLG1</name>
<reference evidence="1 2" key="1">
    <citation type="journal article" date="2014" name="PLoS Genet.">
        <title>Analysis of the Phlebiopsis gigantea genome, transcriptome and secretome provides insight into its pioneer colonization strategies of wood.</title>
        <authorList>
            <person name="Hori C."/>
            <person name="Ishida T."/>
            <person name="Igarashi K."/>
            <person name="Samejima M."/>
            <person name="Suzuki H."/>
            <person name="Master E."/>
            <person name="Ferreira P."/>
            <person name="Ruiz-Duenas F.J."/>
            <person name="Held B."/>
            <person name="Canessa P."/>
            <person name="Larrondo L.F."/>
            <person name="Schmoll M."/>
            <person name="Druzhinina I.S."/>
            <person name="Kubicek C.P."/>
            <person name="Gaskell J.A."/>
            <person name="Kersten P."/>
            <person name="St John F."/>
            <person name="Glasner J."/>
            <person name="Sabat G."/>
            <person name="Splinter BonDurant S."/>
            <person name="Syed K."/>
            <person name="Yadav J."/>
            <person name="Mgbeahuruike A.C."/>
            <person name="Kovalchuk A."/>
            <person name="Asiegbu F.O."/>
            <person name="Lackner G."/>
            <person name="Hoffmeister D."/>
            <person name="Rencoret J."/>
            <person name="Gutierrez A."/>
            <person name="Sun H."/>
            <person name="Lindquist E."/>
            <person name="Barry K."/>
            <person name="Riley R."/>
            <person name="Grigoriev I.V."/>
            <person name="Henrissat B."/>
            <person name="Kues U."/>
            <person name="Berka R.M."/>
            <person name="Martinez A.T."/>
            <person name="Covert S.F."/>
            <person name="Blanchette R.A."/>
            <person name="Cullen D."/>
        </authorList>
    </citation>
    <scope>NUCLEOTIDE SEQUENCE [LARGE SCALE GENOMIC DNA]</scope>
    <source>
        <strain evidence="1 2">11061_1 CR5-6</strain>
    </source>
</reference>
<evidence type="ECO:0000313" key="2">
    <source>
        <dbReference type="Proteomes" id="UP000053257"/>
    </source>
</evidence>
<gene>
    <name evidence="1" type="ORF">PHLGIDRAFT_348799</name>
</gene>
<protein>
    <submittedName>
        <fullName evidence="1">Uncharacterized protein</fullName>
    </submittedName>
</protein>
<sequence>MFLGHSPCCDCFGLVRGRCDLCPRCADRRGSKDLVRRGHLMHAAECLSPGSAQECWQMCALFLFVVQARPHHCQSVSMRDVLDRLLVLSTCWPPVVALSWDLPSPQSWCRLASPSAYGLTASQRIDWKYLFDVSPWIHRRLSACLPRDTRKIEGNSCGG</sequence>
<accession>A0A0C3RPQ3</accession>
<evidence type="ECO:0000313" key="1">
    <source>
        <dbReference type="EMBL" id="KIP01551.1"/>
    </source>
</evidence>
<keyword evidence="2" id="KW-1185">Reference proteome</keyword>